<dbReference type="AlphaFoldDB" id="A0A016T0N8"/>
<dbReference type="PROSITE" id="PS50948">
    <property type="entry name" value="PAN"/>
    <property type="match status" value="2"/>
</dbReference>
<organism evidence="3 4">
    <name type="scientific">Ancylostoma ceylanicum</name>
    <dbReference type="NCBI Taxonomy" id="53326"/>
    <lineage>
        <taxon>Eukaryota</taxon>
        <taxon>Metazoa</taxon>
        <taxon>Ecdysozoa</taxon>
        <taxon>Nematoda</taxon>
        <taxon>Chromadorea</taxon>
        <taxon>Rhabditida</taxon>
        <taxon>Rhabditina</taxon>
        <taxon>Rhabditomorpha</taxon>
        <taxon>Strongyloidea</taxon>
        <taxon>Ancylostomatidae</taxon>
        <taxon>Ancylostomatinae</taxon>
        <taxon>Ancylostoma</taxon>
    </lineage>
</organism>
<dbReference type="Pfam" id="PF00024">
    <property type="entry name" value="PAN_1"/>
    <property type="match status" value="2"/>
</dbReference>
<dbReference type="Proteomes" id="UP000024635">
    <property type="component" value="Unassembled WGS sequence"/>
</dbReference>
<feature type="domain" description="Apple" evidence="2">
    <location>
        <begin position="26"/>
        <end position="99"/>
    </location>
</feature>
<dbReference type="PANTHER" id="PTHR47327:SF21">
    <property type="entry name" value="APPLE DOMAIN-CONTAINING PROTEIN"/>
    <property type="match status" value="1"/>
</dbReference>
<dbReference type="CDD" id="cd01099">
    <property type="entry name" value="PAN_AP_HGF"/>
    <property type="match status" value="1"/>
</dbReference>
<name>A0A016T0N8_9BILA</name>
<comment type="caution">
    <text evidence="3">The sequence shown here is derived from an EMBL/GenBank/DDBJ whole genome shotgun (WGS) entry which is preliminary data.</text>
</comment>
<dbReference type="GO" id="GO:0009653">
    <property type="term" value="P:anatomical structure morphogenesis"/>
    <property type="evidence" value="ECO:0007669"/>
    <property type="project" value="TreeGrafter"/>
</dbReference>
<dbReference type="EMBL" id="JARK01001487">
    <property type="protein sequence ID" value="EYB96295.1"/>
    <property type="molecule type" value="Genomic_DNA"/>
</dbReference>
<evidence type="ECO:0000313" key="3">
    <source>
        <dbReference type="EMBL" id="EYB96295.1"/>
    </source>
</evidence>
<keyword evidence="4" id="KW-1185">Reference proteome</keyword>
<evidence type="ECO:0000259" key="2">
    <source>
        <dbReference type="PROSITE" id="PS50948"/>
    </source>
</evidence>
<dbReference type="SUPFAM" id="SSF57414">
    <property type="entry name" value="Hairpin loop containing domain-like"/>
    <property type="match status" value="2"/>
</dbReference>
<feature type="domain" description="Apple" evidence="2">
    <location>
        <begin position="275"/>
        <end position="362"/>
    </location>
</feature>
<dbReference type="SMART" id="SM00473">
    <property type="entry name" value="PAN_AP"/>
    <property type="match status" value="3"/>
</dbReference>
<dbReference type="PANTHER" id="PTHR47327">
    <property type="entry name" value="FI18240P1-RELATED"/>
    <property type="match status" value="1"/>
</dbReference>
<gene>
    <name evidence="3" type="primary">Acey_s0151.g2799</name>
    <name evidence="3" type="synonym">Acey-R07A4.4</name>
    <name evidence="3" type="ORF">Y032_0151g2799</name>
</gene>
<dbReference type="Gene3D" id="3.50.4.10">
    <property type="entry name" value="Hepatocyte Growth Factor"/>
    <property type="match status" value="1"/>
</dbReference>
<evidence type="ECO:0000256" key="1">
    <source>
        <dbReference type="SAM" id="MobiDB-lite"/>
    </source>
</evidence>
<protein>
    <recommendedName>
        <fullName evidence="2">Apple domain-containing protein</fullName>
    </recommendedName>
</protein>
<feature type="region of interest" description="Disordered" evidence="1">
    <location>
        <begin position="86"/>
        <end position="107"/>
    </location>
</feature>
<sequence length="519" mass="58120">MELASCKSGSKFNPNGVRIIADFVDCFTSHRNVRVTCVKPVDQRTLSSVTQCEELCLTQPTMCKTAQYDMDKSICEIFSAPPLLGSDTQKTRRRLSRNADASSKPVGKCAPALQPSIGTIYLVPRQECFEETKQTSYVGDGNVVSIEEKILGAGLDRSQIPQQPPPQPPRDPFSAIPVEVLPIVPDCPLGEKARVQIIDGVEVKDLWKSYDGIYYPDASRLPLLCRSAQYNRQSSKCSVFPDALNPNGYLEYKPNSNVLYMEKLCIADAVLPLSCDEIFRRIPQHVLFGHASEIITVASEEECIRECVLAKTKRSVECRSLLHYSDVPISNCILNVHTRLTRPEYFVPELDDKVDYVQMPECAKNVGGGNFDSAISGNEDPLMSIDTRIVENDKSWGLPPGVGTVESEWSEWTSCDRKTSTRRRERLCIDCVERIQMQPCFSNENFNNVLNTFINEQEKVGPPGIPLPKATTKLPSTKIIPFPLSSLSAQNNKTDDLEFFGPPFENLSPSWKSTFRRRF</sequence>
<proteinExistence type="predicted"/>
<evidence type="ECO:0000313" key="4">
    <source>
        <dbReference type="Proteomes" id="UP000024635"/>
    </source>
</evidence>
<accession>A0A016T0N8</accession>
<reference evidence="4" key="1">
    <citation type="journal article" date="2015" name="Nat. Genet.">
        <title>The genome and transcriptome of the zoonotic hookworm Ancylostoma ceylanicum identify infection-specific gene families.</title>
        <authorList>
            <person name="Schwarz E.M."/>
            <person name="Hu Y."/>
            <person name="Antoshechkin I."/>
            <person name="Miller M.M."/>
            <person name="Sternberg P.W."/>
            <person name="Aroian R.V."/>
        </authorList>
    </citation>
    <scope>NUCLEOTIDE SEQUENCE</scope>
    <source>
        <strain evidence="4">HY135</strain>
    </source>
</reference>
<dbReference type="InterPro" id="IPR003609">
    <property type="entry name" value="Pan_app"/>
</dbReference>
<dbReference type="OrthoDB" id="5814086at2759"/>
<dbReference type="InterPro" id="IPR052774">
    <property type="entry name" value="Celegans_DevNeuronal_Protein"/>
</dbReference>